<evidence type="ECO:0000256" key="2">
    <source>
        <dbReference type="ARBA" id="ARBA00004651"/>
    </source>
</evidence>
<dbReference type="SMART" id="SM00091">
    <property type="entry name" value="PAS"/>
    <property type="match status" value="1"/>
</dbReference>
<dbReference type="SUPFAM" id="SSF55874">
    <property type="entry name" value="ATPase domain of HSP90 chaperone/DNA topoisomerase II/histidine kinase"/>
    <property type="match status" value="1"/>
</dbReference>
<gene>
    <name evidence="16" type="ORF">QM480_24460</name>
</gene>
<comment type="subcellular location">
    <subcellularLocation>
        <location evidence="2">Cell membrane</location>
        <topology evidence="2">Multi-pass membrane protein</topology>
    </subcellularLocation>
</comment>
<dbReference type="PROSITE" id="PS50112">
    <property type="entry name" value="PAS"/>
    <property type="match status" value="1"/>
</dbReference>
<evidence type="ECO:0000259" key="15">
    <source>
        <dbReference type="PROSITE" id="PS50885"/>
    </source>
</evidence>
<dbReference type="InterPro" id="IPR003660">
    <property type="entry name" value="HAMP_dom"/>
</dbReference>
<keyword evidence="11 12" id="KW-0472">Membrane</keyword>
<dbReference type="InterPro" id="IPR050398">
    <property type="entry name" value="HssS/ArlS-like"/>
</dbReference>
<dbReference type="InterPro" id="IPR005467">
    <property type="entry name" value="His_kinase_dom"/>
</dbReference>
<dbReference type="PROSITE" id="PS50109">
    <property type="entry name" value="HIS_KIN"/>
    <property type="match status" value="1"/>
</dbReference>
<keyword evidence="7" id="KW-0547">Nucleotide-binding</keyword>
<dbReference type="Gene3D" id="3.30.450.20">
    <property type="entry name" value="PAS domain"/>
    <property type="match status" value="1"/>
</dbReference>
<organism evidence="16 17">
    <name type="scientific">Flectobacillus longus</name>
    <dbReference type="NCBI Taxonomy" id="2984207"/>
    <lineage>
        <taxon>Bacteria</taxon>
        <taxon>Pseudomonadati</taxon>
        <taxon>Bacteroidota</taxon>
        <taxon>Cytophagia</taxon>
        <taxon>Cytophagales</taxon>
        <taxon>Flectobacillaceae</taxon>
        <taxon>Flectobacillus</taxon>
    </lineage>
</organism>
<dbReference type="Pfam" id="PF13188">
    <property type="entry name" value="PAS_8"/>
    <property type="match status" value="1"/>
</dbReference>
<comment type="caution">
    <text evidence="16">The sequence shown here is derived from an EMBL/GenBank/DDBJ whole genome shotgun (WGS) entry which is preliminary data.</text>
</comment>
<dbReference type="Pfam" id="PF00672">
    <property type="entry name" value="HAMP"/>
    <property type="match status" value="1"/>
</dbReference>
<evidence type="ECO:0000256" key="5">
    <source>
        <dbReference type="ARBA" id="ARBA00022553"/>
    </source>
</evidence>
<dbReference type="InterPro" id="IPR035965">
    <property type="entry name" value="PAS-like_dom_sf"/>
</dbReference>
<keyword evidence="10" id="KW-0902">Two-component regulatory system</keyword>
<comment type="catalytic activity">
    <reaction evidence="1">
        <text>ATP + protein L-histidine = ADP + protein N-phospho-L-histidine.</text>
        <dbReference type="EC" id="2.7.13.3"/>
    </reaction>
</comment>
<evidence type="ECO:0000256" key="8">
    <source>
        <dbReference type="ARBA" id="ARBA00022777"/>
    </source>
</evidence>
<keyword evidence="12" id="KW-0812">Transmembrane</keyword>
<dbReference type="PANTHER" id="PTHR45528:SF1">
    <property type="entry name" value="SENSOR HISTIDINE KINASE CPXA"/>
    <property type="match status" value="1"/>
</dbReference>
<feature type="domain" description="Histidine kinase" evidence="13">
    <location>
        <begin position="246"/>
        <end position="443"/>
    </location>
</feature>
<dbReference type="Proteomes" id="UP001236569">
    <property type="component" value="Unassembled WGS sequence"/>
</dbReference>
<dbReference type="InterPro" id="IPR036890">
    <property type="entry name" value="HATPase_C_sf"/>
</dbReference>
<dbReference type="GO" id="GO:0005524">
    <property type="term" value="F:ATP binding"/>
    <property type="evidence" value="ECO:0007669"/>
    <property type="project" value="UniProtKB-KW"/>
</dbReference>
<feature type="domain" description="PAS" evidence="14">
    <location>
        <begin position="129"/>
        <end position="182"/>
    </location>
</feature>
<evidence type="ECO:0000256" key="1">
    <source>
        <dbReference type="ARBA" id="ARBA00000085"/>
    </source>
</evidence>
<dbReference type="PANTHER" id="PTHR45528">
    <property type="entry name" value="SENSOR HISTIDINE KINASE CPXA"/>
    <property type="match status" value="1"/>
</dbReference>
<dbReference type="SUPFAM" id="SSF55785">
    <property type="entry name" value="PYP-like sensor domain (PAS domain)"/>
    <property type="match status" value="1"/>
</dbReference>
<keyword evidence="4" id="KW-1003">Cell membrane</keyword>
<dbReference type="SMART" id="SM00387">
    <property type="entry name" value="HATPase_c"/>
    <property type="match status" value="1"/>
</dbReference>
<dbReference type="EMBL" id="JASHID010000034">
    <property type="protein sequence ID" value="MDI9867520.1"/>
    <property type="molecule type" value="Genomic_DNA"/>
</dbReference>
<dbReference type="SMART" id="SM00304">
    <property type="entry name" value="HAMP"/>
    <property type="match status" value="1"/>
</dbReference>
<evidence type="ECO:0000256" key="7">
    <source>
        <dbReference type="ARBA" id="ARBA00022741"/>
    </source>
</evidence>
<evidence type="ECO:0000256" key="3">
    <source>
        <dbReference type="ARBA" id="ARBA00012438"/>
    </source>
</evidence>
<evidence type="ECO:0000256" key="10">
    <source>
        <dbReference type="ARBA" id="ARBA00023012"/>
    </source>
</evidence>
<protein>
    <recommendedName>
        <fullName evidence="3">histidine kinase</fullName>
        <ecNumber evidence="3">2.7.13.3</ecNumber>
    </recommendedName>
</protein>
<sequence length="443" mass="50677">MRKSNLKNLLQPFQLLLLMRISLGVRYLLYLGFLHAIIMLLSFKVLSANKLYFIISEVLVLLSLIISVVLYQAIDRPFKLLLMGAEAMRDQDFSIKLRPVGTTELDQLIEVYNQMIEQLRTERLQLTEQHFFLEKLIQASPIAILVLDFDENLLKINPKAQDLFGIVEGQFLHQPLSVLGHPIVNALQKLQDGESKTIQINGLSTFKIQRSFFMDKGFARPFLMIEELTSEILATEKKAYGKVIRMMAHEVNNSIGAVNSILNVAQQMVEEPHLLHALEVASDRNERLCVFMRRFADVVRLPEPHLERQSLNEVLANMVELWKGRATEKGIELIWKEQVQQKFAMIDRGQIEQVLINVLKNAIESCGVGNQIVVILSEKGIQIKNNGRPIPEELAHLLFTPFFSNKPDGQGIGLMLCREILMNHNFQFSLKTQDDGWTCFSIE</sequence>
<dbReference type="EC" id="2.7.13.3" evidence="3"/>
<reference evidence="16 17" key="1">
    <citation type="submission" date="2023-05" db="EMBL/GenBank/DDBJ databases">
        <title>Novel species of genus Flectobacillus isolated from stream in China.</title>
        <authorList>
            <person name="Lu H."/>
        </authorList>
    </citation>
    <scope>NUCLEOTIDE SEQUENCE [LARGE SCALE GENOMIC DNA]</scope>
    <source>
        <strain evidence="16 17">DC10W</strain>
    </source>
</reference>
<feature type="transmembrane region" description="Helical" evidence="12">
    <location>
        <begin position="52"/>
        <end position="74"/>
    </location>
</feature>
<evidence type="ECO:0000256" key="6">
    <source>
        <dbReference type="ARBA" id="ARBA00022679"/>
    </source>
</evidence>
<keyword evidence="17" id="KW-1185">Reference proteome</keyword>
<keyword evidence="8" id="KW-0418">Kinase</keyword>
<keyword evidence="5" id="KW-0597">Phosphoprotein</keyword>
<keyword evidence="9 16" id="KW-0067">ATP-binding</keyword>
<feature type="domain" description="HAMP" evidence="15">
    <location>
        <begin position="72"/>
        <end position="124"/>
    </location>
</feature>
<proteinExistence type="predicted"/>
<dbReference type="Gene3D" id="3.30.565.10">
    <property type="entry name" value="Histidine kinase-like ATPase, C-terminal domain"/>
    <property type="match status" value="1"/>
</dbReference>
<evidence type="ECO:0000256" key="11">
    <source>
        <dbReference type="ARBA" id="ARBA00023136"/>
    </source>
</evidence>
<evidence type="ECO:0000313" key="16">
    <source>
        <dbReference type="EMBL" id="MDI9867520.1"/>
    </source>
</evidence>
<evidence type="ECO:0000259" key="14">
    <source>
        <dbReference type="PROSITE" id="PS50112"/>
    </source>
</evidence>
<accession>A0ABT6YVF3</accession>
<evidence type="ECO:0000256" key="9">
    <source>
        <dbReference type="ARBA" id="ARBA00022840"/>
    </source>
</evidence>
<evidence type="ECO:0000256" key="4">
    <source>
        <dbReference type="ARBA" id="ARBA00022475"/>
    </source>
</evidence>
<evidence type="ECO:0000259" key="13">
    <source>
        <dbReference type="PROSITE" id="PS50109"/>
    </source>
</evidence>
<evidence type="ECO:0000313" key="17">
    <source>
        <dbReference type="Proteomes" id="UP001236569"/>
    </source>
</evidence>
<keyword evidence="12" id="KW-1133">Transmembrane helix</keyword>
<dbReference type="Pfam" id="PF02518">
    <property type="entry name" value="HATPase_c"/>
    <property type="match status" value="1"/>
</dbReference>
<dbReference type="Gene3D" id="6.10.340.10">
    <property type="match status" value="1"/>
</dbReference>
<dbReference type="PROSITE" id="PS50885">
    <property type="entry name" value="HAMP"/>
    <property type="match status" value="1"/>
</dbReference>
<feature type="transmembrane region" description="Helical" evidence="12">
    <location>
        <begin position="27"/>
        <end position="46"/>
    </location>
</feature>
<evidence type="ECO:0000256" key="12">
    <source>
        <dbReference type="SAM" id="Phobius"/>
    </source>
</evidence>
<keyword evidence="6" id="KW-0808">Transferase</keyword>
<name>A0ABT6YVF3_9BACT</name>
<dbReference type="RefSeq" id="WP_283372152.1">
    <property type="nucleotide sequence ID" value="NZ_JASHID010000034.1"/>
</dbReference>
<dbReference type="InterPro" id="IPR003594">
    <property type="entry name" value="HATPase_dom"/>
</dbReference>
<dbReference type="InterPro" id="IPR000014">
    <property type="entry name" value="PAS"/>
</dbReference>
<dbReference type="CDD" id="cd06225">
    <property type="entry name" value="HAMP"/>
    <property type="match status" value="1"/>
</dbReference>